<dbReference type="Proteomes" id="UP000055136">
    <property type="component" value="Chromosome"/>
</dbReference>
<protein>
    <recommendedName>
        <fullName evidence="6">Lipopolysaccharide assembly protein A domain-containing protein</fullName>
    </recommendedName>
</protein>
<evidence type="ECO:0000256" key="4">
    <source>
        <dbReference type="ARBA" id="ARBA00023136"/>
    </source>
</evidence>
<keyword evidence="2 5" id="KW-0812">Transmembrane</keyword>
<accession>A0A0S2TI28</accession>
<keyword evidence="8" id="KW-1185">Reference proteome</keyword>
<dbReference type="KEGG" id="tee:Tel_09805"/>
<reference evidence="7" key="1">
    <citation type="submission" date="2015-10" db="EMBL/GenBank/DDBJ databases">
        <title>Description of Candidatus Tenderia electrophaga gen. nov, sp. nov., an Uncultivated Electroautotroph from a Biocathode Enrichment.</title>
        <authorList>
            <person name="Eddie B.J."/>
            <person name="Malanoski A.P."/>
            <person name="Wang Z."/>
            <person name="Hall R.J."/>
            <person name="Oh S.D."/>
            <person name="Heiner C."/>
            <person name="Lin B."/>
            <person name="Strycharz-Glaven S.M."/>
        </authorList>
    </citation>
    <scope>NUCLEOTIDE SEQUENCE [LARGE SCALE GENOMIC DNA]</scope>
    <source>
        <strain evidence="7">NRL1</strain>
    </source>
</reference>
<keyword evidence="1" id="KW-1003">Cell membrane</keyword>
<evidence type="ECO:0000313" key="8">
    <source>
        <dbReference type="Proteomes" id="UP000055136"/>
    </source>
</evidence>
<evidence type="ECO:0000313" key="7">
    <source>
        <dbReference type="EMBL" id="ALP54814.1"/>
    </source>
</evidence>
<name>A0A0S2TI28_9GAMM</name>
<organism evidence="7 8">
    <name type="scientific">Candidatus Tenderia electrophaga</name>
    <dbReference type="NCBI Taxonomy" id="1748243"/>
    <lineage>
        <taxon>Bacteria</taxon>
        <taxon>Pseudomonadati</taxon>
        <taxon>Pseudomonadota</taxon>
        <taxon>Gammaproteobacteria</taxon>
        <taxon>Candidatus Tenderiales</taxon>
        <taxon>Candidatus Tenderiaceae</taxon>
        <taxon>Candidatus Tenderia</taxon>
    </lineage>
</organism>
<evidence type="ECO:0000259" key="6">
    <source>
        <dbReference type="Pfam" id="PF06305"/>
    </source>
</evidence>
<evidence type="ECO:0000256" key="1">
    <source>
        <dbReference type="ARBA" id="ARBA00022475"/>
    </source>
</evidence>
<evidence type="ECO:0000256" key="2">
    <source>
        <dbReference type="ARBA" id="ARBA00022692"/>
    </source>
</evidence>
<dbReference type="Pfam" id="PF06305">
    <property type="entry name" value="LapA_dom"/>
    <property type="match status" value="1"/>
</dbReference>
<keyword evidence="4 5" id="KW-0472">Membrane</keyword>
<evidence type="ECO:0000256" key="5">
    <source>
        <dbReference type="SAM" id="Phobius"/>
    </source>
</evidence>
<sequence>MQQTKFILGVALLVLLVIFTAQNTEIVTITFFFWQLSISRALMVFFVLAIGVVIGLLVGTWQATHKTKRGQ</sequence>
<feature type="domain" description="Lipopolysaccharide assembly protein A" evidence="6">
    <location>
        <begin position="22"/>
        <end position="63"/>
    </location>
</feature>
<dbReference type="EMBL" id="CP013099">
    <property type="protein sequence ID" value="ALP54814.1"/>
    <property type="molecule type" value="Genomic_DNA"/>
</dbReference>
<feature type="transmembrane region" description="Helical" evidence="5">
    <location>
        <begin position="31"/>
        <end position="59"/>
    </location>
</feature>
<dbReference type="STRING" id="1748243.Tel_09805"/>
<keyword evidence="3 5" id="KW-1133">Transmembrane helix</keyword>
<dbReference type="AlphaFoldDB" id="A0A0S2TI28"/>
<dbReference type="GO" id="GO:0005886">
    <property type="term" value="C:plasma membrane"/>
    <property type="evidence" value="ECO:0007669"/>
    <property type="project" value="InterPro"/>
</dbReference>
<gene>
    <name evidence="7" type="ORF">Tel_09805</name>
</gene>
<dbReference type="InterPro" id="IPR010445">
    <property type="entry name" value="LapA_dom"/>
</dbReference>
<evidence type="ECO:0000256" key="3">
    <source>
        <dbReference type="ARBA" id="ARBA00022989"/>
    </source>
</evidence>
<proteinExistence type="predicted"/>